<dbReference type="KEGG" id="dfc:DFI_18165"/>
<sequence length="337" mass="34414">MTRMDRNVNRTDLKELNAQRVPAVTRPVVTATPLDRMRNALALRPALARTVSDGMIVLAVCAAGLGAVVGFQRVTVSQRTPLAGMAELRAQVLTLPPAAGPGDAPKAAVPAQEQTPASTSRAGTAAAQVPAVDGQPSRPGGPPGSAAVTPAPDSAGARPITGEARKVVLRLTRAAGYIIPESAMDRPTATLDIARMMAGVGRLVTPRVLEALQASPGNTQFVADFAVTLRGPPLNPAEAVAALSSPARTPAAAAPVSAPRPLDLHRGSGEMANHTTPVSAAAAPVVSEAAPTPTVSAPDELQTSAPKDLVASLDDPLPVNWLQAMTEQAVTPLTPRN</sequence>
<dbReference type="RefSeq" id="WP_027462296.1">
    <property type="nucleotide sequence ID" value="NZ_CP021083.1"/>
</dbReference>
<evidence type="ECO:0000256" key="1">
    <source>
        <dbReference type="SAM" id="MobiDB-lite"/>
    </source>
</evidence>
<keyword evidence="2" id="KW-0812">Transmembrane</keyword>
<name>A0A221T2G6_9DEIO</name>
<feature type="compositionally biased region" description="Low complexity" evidence="1">
    <location>
        <begin position="251"/>
        <end position="261"/>
    </location>
</feature>
<dbReference type="EMBL" id="CP021083">
    <property type="protein sequence ID" value="ASN83098.1"/>
    <property type="molecule type" value="Genomic_DNA"/>
</dbReference>
<reference evidence="3 4" key="1">
    <citation type="submission" date="2017-05" db="EMBL/GenBank/DDBJ databases">
        <title>The complete genome sequence of Deinococcus ficus isolated from the rhizosphere of the Ficus religiosa L. in Taiwan.</title>
        <authorList>
            <person name="Wu K.-M."/>
            <person name="Liao T.-L."/>
            <person name="Liu Y.-M."/>
            <person name="Young C.-C."/>
            <person name="Tsai S.-F."/>
        </authorList>
    </citation>
    <scope>NUCLEOTIDE SEQUENCE [LARGE SCALE GENOMIC DNA]</scope>
    <source>
        <strain evidence="3 4">CC-FR2-10</strain>
        <plasmid evidence="4">pdfi2</plasmid>
    </source>
</reference>
<proteinExistence type="predicted"/>
<keyword evidence="2" id="KW-1133">Transmembrane helix</keyword>
<organism evidence="3 4">
    <name type="scientific">Deinococcus ficus</name>
    <dbReference type="NCBI Taxonomy" id="317577"/>
    <lineage>
        <taxon>Bacteria</taxon>
        <taxon>Thermotogati</taxon>
        <taxon>Deinococcota</taxon>
        <taxon>Deinococci</taxon>
        <taxon>Deinococcales</taxon>
        <taxon>Deinococcaceae</taxon>
        <taxon>Deinococcus</taxon>
    </lineage>
</organism>
<evidence type="ECO:0000313" key="3">
    <source>
        <dbReference type="EMBL" id="ASN83098.1"/>
    </source>
</evidence>
<gene>
    <name evidence="3" type="ORF">DFI_18165</name>
</gene>
<feature type="compositionally biased region" description="Low complexity" evidence="1">
    <location>
        <begin position="96"/>
        <end position="111"/>
    </location>
</feature>
<keyword evidence="2" id="KW-0472">Membrane</keyword>
<dbReference type="AlphaFoldDB" id="A0A221T2G6"/>
<feature type="compositionally biased region" description="Polar residues" evidence="1">
    <location>
        <begin position="112"/>
        <end position="122"/>
    </location>
</feature>
<feature type="transmembrane region" description="Helical" evidence="2">
    <location>
        <begin position="46"/>
        <end position="71"/>
    </location>
</feature>
<feature type="region of interest" description="Disordered" evidence="1">
    <location>
        <begin position="251"/>
        <end position="280"/>
    </location>
</feature>
<keyword evidence="3" id="KW-0614">Plasmid</keyword>
<accession>A0A221T2G6</accession>
<keyword evidence="4" id="KW-1185">Reference proteome</keyword>
<dbReference type="Proteomes" id="UP000259030">
    <property type="component" value="Plasmid pDFI2"/>
</dbReference>
<protein>
    <submittedName>
        <fullName evidence="3">Uncharacterized protein</fullName>
    </submittedName>
</protein>
<evidence type="ECO:0000256" key="2">
    <source>
        <dbReference type="SAM" id="Phobius"/>
    </source>
</evidence>
<geneLocation type="plasmid" evidence="4">
    <name>pdfi2</name>
</geneLocation>
<evidence type="ECO:0000313" key="4">
    <source>
        <dbReference type="Proteomes" id="UP000259030"/>
    </source>
</evidence>
<feature type="region of interest" description="Disordered" evidence="1">
    <location>
        <begin position="96"/>
        <end position="159"/>
    </location>
</feature>